<keyword evidence="2" id="KW-1185">Reference proteome</keyword>
<reference evidence="1 2" key="1">
    <citation type="journal article" date="2010" name="Proc. Natl. Acad. Sci. U.S.A.">
        <title>Insights into evolution of multicellular fungi from the assembled chromosomes of the mushroom Coprinopsis cinerea (Coprinus cinereus).</title>
        <authorList>
            <person name="Stajich J.E."/>
            <person name="Wilke S.K."/>
            <person name="Ahren D."/>
            <person name="Au C.H."/>
            <person name="Birren B.W."/>
            <person name="Borodovsky M."/>
            <person name="Burns C."/>
            <person name="Canback B."/>
            <person name="Casselton L.A."/>
            <person name="Cheng C.K."/>
            <person name="Deng J."/>
            <person name="Dietrich F.S."/>
            <person name="Fargo D.C."/>
            <person name="Farman M.L."/>
            <person name="Gathman A.C."/>
            <person name="Goldberg J."/>
            <person name="Guigo R."/>
            <person name="Hoegger P.J."/>
            <person name="Hooker J.B."/>
            <person name="Huggins A."/>
            <person name="James T.Y."/>
            <person name="Kamada T."/>
            <person name="Kilaru S."/>
            <person name="Kodira C."/>
            <person name="Kues U."/>
            <person name="Kupfer D."/>
            <person name="Kwan H.S."/>
            <person name="Lomsadze A."/>
            <person name="Li W."/>
            <person name="Lilly W.W."/>
            <person name="Ma L.J."/>
            <person name="Mackey A.J."/>
            <person name="Manning G."/>
            <person name="Martin F."/>
            <person name="Muraguchi H."/>
            <person name="Natvig D.O."/>
            <person name="Palmerini H."/>
            <person name="Ramesh M.A."/>
            <person name="Rehmeyer C.J."/>
            <person name="Roe B.A."/>
            <person name="Shenoy N."/>
            <person name="Stanke M."/>
            <person name="Ter-Hovhannisyan V."/>
            <person name="Tunlid A."/>
            <person name="Velagapudi R."/>
            <person name="Vision T.J."/>
            <person name="Zeng Q."/>
            <person name="Zolan M.E."/>
            <person name="Pukkila P.J."/>
        </authorList>
    </citation>
    <scope>NUCLEOTIDE SEQUENCE [LARGE SCALE GENOMIC DNA]</scope>
    <source>
        <strain evidence="2">Okayama-7 / 130 / ATCC MYA-4618 / FGSC 9003</strain>
    </source>
</reference>
<dbReference type="AlphaFoldDB" id="D6RP82"/>
<name>D6RP82_COPC7</name>
<proteinExistence type="predicted"/>
<sequence length="193" mass="21629">MGTRTGTIVPRRAARVILNATKVFIKNNLSHCEDVNTEYEAKPSTMMTYILVLPSFQTLHFIFDCIHGHSLSTYVDKPLSSRYSMPIYLQERPTPSGTRAATQQETSRLRASTIDGCPSLKLIIEGLGESPSTKRSKYHTPQVPSTHRRLYQAWTRRNDTPIAGDAPPKAVTGFKPVTHGVHKKLNTRFIHAV</sequence>
<dbReference type="HOGENOM" id="CLU_1408685_0_0_1"/>
<dbReference type="KEGG" id="cci:CC1G_15068"/>
<accession>D6RP82</accession>
<protein>
    <submittedName>
        <fullName evidence="1">Uncharacterized protein</fullName>
    </submittedName>
</protein>
<dbReference type="Proteomes" id="UP000001861">
    <property type="component" value="Unassembled WGS sequence"/>
</dbReference>
<dbReference type="RefSeq" id="XP_002910734.1">
    <property type="nucleotide sequence ID" value="XM_002910688.1"/>
</dbReference>
<comment type="caution">
    <text evidence="1">The sequence shown here is derived from an EMBL/GenBank/DDBJ whole genome shotgun (WGS) entry which is preliminary data.</text>
</comment>
<dbReference type="InParanoid" id="D6RP82"/>
<dbReference type="GeneID" id="9378125"/>
<evidence type="ECO:0000313" key="2">
    <source>
        <dbReference type="Proteomes" id="UP000001861"/>
    </source>
</evidence>
<evidence type="ECO:0000313" key="1">
    <source>
        <dbReference type="EMBL" id="EFI27240.1"/>
    </source>
</evidence>
<organism evidence="1 2">
    <name type="scientific">Coprinopsis cinerea (strain Okayama-7 / 130 / ATCC MYA-4618 / FGSC 9003)</name>
    <name type="common">Inky cap fungus</name>
    <name type="synonym">Hormographiella aspergillata</name>
    <dbReference type="NCBI Taxonomy" id="240176"/>
    <lineage>
        <taxon>Eukaryota</taxon>
        <taxon>Fungi</taxon>
        <taxon>Dikarya</taxon>
        <taxon>Basidiomycota</taxon>
        <taxon>Agaricomycotina</taxon>
        <taxon>Agaricomycetes</taxon>
        <taxon>Agaricomycetidae</taxon>
        <taxon>Agaricales</taxon>
        <taxon>Agaricineae</taxon>
        <taxon>Psathyrellaceae</taxon>
        <taxon>Coprinopsis</taxon>
    </lineage>
</organism>
<gene>
    <name evidence="1" type="ORF">CC1G_15068</name>
</gene>
<dbReference type="VEuPathDB" id="FungiDB:CC1G_15068"/>
<dbReference type="EMBL" id="AACS02000008">
    <property type="protein sequence ID" value="EFI27240.1"/>
    <property type="molecule type" value="Genomic_DNA"/>
</dbReference>